<reference evidence="2 3" key="1">
    <citation type="journal article" date="2016" name="Nat. Commun.">
        <title>Thousands of microbial genomes shed light on interconnected biogeochemical processes in an aquifer system.</title>
        <authorList>
            <person name="Anantharaman K."/>
            <person name="Brown C.T."/>
            <person name="Hug L.A."/>
            <person name="Sharon I."/>
            <person name="Castelle C.J."/>
            <person name="Probst A.J."/>
            <person name="Thomas B.C."/>
            <person name="Singh A."/>
            <person name="Wilkins M.J."/>
            <person name="Karaoz U."/>
            <person name="Brodie E.L."/>
            <person name="Williams K.H."/>
            <person name="Hubbard S.S."/>
            <person name="Banfield J.F."/>
        </authorList>
    </citation>
    <scope>NUCLEOTIDE SEQUENCE [LARGE SCALE GENOMIC DNA]</scope>
</reference>
<evidence type="ECO:0000313" key="2">
    <source>
        <dbReference type="EMBL" id="OGK18865.1"/>
    </source>
</evidence>
<accession>A0A1F7GJ31</accession>
<dbReference type="Pfam" id="PF09397">
    <property type="entry name" value="FtsK_gamma"/>
    <property type="match status" value="1"/>
</dbReference>
<organism evidence="2 3">
    <name type="scientific">Candidatus Roizmanbacteria bacterium RIFCSPHIGHO2_01_FULL_39_24</name>
    <dbReference type="NCBI Taxonomy" id="1802032"/>
    <lineage>
        <taxon>Bacteria</taxon>
        <taxon>Candidatus Roizmaniibacteriota</taxon>
    </lineage>
</organism>
<dbReference type="InterPro" id="IPR018541">
    <property type="entry name" value="Ftsk_gamma"/>
</dbReference>
<dbReference type="Gene3D" id="1.10.10.10">
    <property type="entry name" value="Winged helix-like DNA-binding domain superfamily/Winged helix DNA-binding domain"/>
    <property type="match status" value="1"/>
</dbReference>
<gene>
    <name evidence="2" type="ORF">A2799_02265</name>
</gene>
<feature type="domain" description="FtsK gamma" evidence="1">
    <location>
        <begin position="51"/>
        <end position="116"/>
    </location>
</feature>
<dbReference type="SUPFAM" id="SSF46785">
    <property type="entry name" value="Winged helix' DNA-binding domain"/>
    <property type="match status" value="1"/>
</dbReference>
<proteinExistence type="predicted"/>
<dbReference type="AlphaFoldDB" id="A0A1F7GJ31"/>
<evidence type="ECO:0000259" key="1">
    <source>
        <dbReference type="SMART" id="SM00843"/>
    </source>
</evidence>
<name>A0A1F7GJ31_9BACT</name>
<dbReference type="Proteomes" id="UP000176850">
    <property type="component" value="Unassembled WGS sequence"/>
</dbReference>
<dbReference type="EMBL" id="MFZH01000023">
    <property type="protein sequence ID" value="OGK18865.1"/>
    <property type="molecule type" value="Genomic_DNA"/>
</dbReference>
<comment type="caution">
    <text evidence="2">The sequence shown here is derived from an EMBL/GenBank/DDBJ whole genome shotgun (WGS) entry which is preliminary data.</text>
</comment>
<dbReference type="InterPro" id="IPR036388">
    <property type="entry name" value="WH-like_DNA-bd_sf"/>
</dbReference>
<dbReference type="InterPro" id="IPR036390">
    <property type="entry name" value="WH_DNA-bd_sf"/>
</dbReference>
<dbReference type="SMART" id="SM00843">
    <property type="entry name" value="Ftsk_gamma"/>
    <property type="match status" value="1"/>
</dbReference>
<evidence type="ECO:0000313" key="3">
    <source>
        <dbReference type="Proteomes" id="UP000176850"/>
    </source>
</evidence>
<sequence length="171" mass="18931">MFGNKKLETWFATLPADVRKNLEGSDPSEWNDILSSIVTKELKSHQRTPAKKSGDNLIDKAIDIVKNLSVASPAILERELKIDNEKAVKIISELEQKGVVGHGETQSMRTVYNPNTEKEIDDTVVSDVVAHLMEFQTVSDEVLQNKFGLDEQTALIVLDALEESGLISLNA</sequence>
<protein>
    <recommendedName>
        <fullName evidence="1">FtsK gamma domain-containing protein</fullName>
    </recommendedName>
</protein>